<dbReference type="InterPro" id="IPR001537">
    <property type="entry name" value="SpoU_MeTrfase"/>
</dbReference>
<gene>
    <name evidence="4" type="ORF">UFOPK2086_00547</name>
</gene>
<dbReference type="GO" id="GO:0003723">
    <property type="term" value="F:RNA binding"/>
    <property type="evidence" value="ECO:0007669"/>
    <property type="project" value="InterPro"/>
</dbReference>
<name>A0A6J6JCT6_9ZZZZ</name>
<evidence type="ECO:0000313" key="4">
    <source>
        <dbReference type="EMBL" id="CAB4634424.1"/>
    </source>
</evidence>
<dbReference type="Gene3D" id="3.40.1280.10">
    <property type="match status" value="1"/>
</dbReference>
<protein>
    <submittedName>
        <fullName evidence="4">Unannotated protein</fullName>
    </submittedName>
</protein>
<dbReference type="PANTHER" id="PTHR43191:SF12">
    <property type="entry name" value="RRNA METHYLASE"/>
    <property type="match status" value="1"/>
</dbReference>
<dbReference type="GO" id="GO:0006396">
    <property type="term" value="P:RNA processing"/>
    <property type="evidence" value="ECO:0007669"/>
    <property type="project" value="InterPro"/>
</dbReference>
<dbReference type="GO" id="GO:0008173">
    <property type="term" value="F:RNA methyltransferase activity"/>
    <property type="evidence" value="ECO:0007669"/>
    <property type="project" value="InterPro"/>
</dbReference>
<sequence length="269" mass="28307">MISVVHEASDARLDAFRWRDRQLASKADRLEAVGAGLFVAEGDLVVGRAIDAGCTAIALLCDESMAQHFSVRVPENVDIFIGHEQLRQDVTGLGVPLRATGLFQRPPLTDPDTLVAQSHRILVAEAVDNPTNLGAITRSAAALGWDALILTAGSADPLARRALRVSMGSGLTLPFARLSADDSIGALLNRHECTSYGLTPSSDAVDIATVRPSAPRIALLLGSERDGLDESTMQSVHTLVRIPMHAGVDSLNVGVAAALAMYALGSTIS</sequence>
<dbReference type="CDD" id="cd18095">
    <property type="entry name" value="SpoU-like_rRNA-MTase"/>
    <property type="match status" value="1"/>
</dbReference>
<evidence type="ECO:0000259" key="3">
    <source>
        <dbReference type="Pfam" id="PF00588"/>
    </source>
</evidence>
<dbReference type="EMBL" id="CAEZVQ010000052">
    <property type="protein sequence ID" value="CAB4634424.1"/>
    <property type="molecule type" value="Genomic_DNA"/>
</dbReference>
<proteinExistence type="predicted"/>
<keyword evidence="2" id="KW-0808">Transferase</keyword>
<keyword evidence="1" id="KW-0489">Methyltransferase</keyword>
<dbReference type="PANTHER" id="PTHR43191">
    <property type="entry name" value="RRNA METHYLTRANSFERASE 3"/>
    <property type="match status" value="1"/>
</dbReference>
<dbReference type="Pfam" id="PF00588">
    <property type="entry name" value="SpoU_methylase"/>
    <property type="match status" value="1"/>
</dbReference>
<dbReference type="AlphaFoldDB" id="A0A6J6JCT6"/>
<feature type="domain" description="tRNA/rRNA methyltransferase SpoU type" evidence="3">
    <location>
        <begin position="121"/>
        <end position="262"/>
    </location>
</feature>
<dbReference type="GO" id="GO:0032259">
    <property type="term" value="P:methylation"/>
    <property type="evidence" value="ECO:0007669"/>
    <property type="project" value="UniProtKB-KW"/>
</dbReference>
<reference evidence="4" key="1">
    <citation type="submission" date="2020-05" db="EMBL/GenBank/DDBJ databases">
        <authorList>
            <person name="Chiriac C."/>
            <person name="Salcher M."/>
            <person name="Ghai R."/>
            <person name="Kavagutti S V."/>
        </authorList>
    </citation>
    <scope>NUCLEOTIDE SEQUENCE</scope>
</reference>
<evidence type="ECO:0000256" key="2">
    <source>
        <dbReference type="ARBA" id="ARBA00022679"/>
    </source>
</evidence>
<accession>A0A6J6JCT6</accession>
<dbReference type="InterPro" id="IPR029028">
    <property type="entry name" value="Alpha/beta_knot_MTases"/>
</dbReference>
<dbReference type="InterPro" id="IPR051259">
    <property type="entry name" value="rRNA_Methyltransferase"/>
</dbReference>
<dbReference type="SUPFAM" id="SSF75217">
    <property type="entry name" value="alpha/beta knot"/>
    <property type="match status" value="1"/>
</dbReference>
<evidence type="ECO:0000256" key="1">
    <source>
        <dbReference type="ARBA" id="ARBA00022603"/>
    </source>
</evidence>
<dbReference type="InterPro" id="IPR029026">
    <property type="entry name" value="tRNA_m1G_MTases_N"/>
</dbReference>
<organism evidence="4">
    <name type="scientific">freshwater metagenome</name>
    <dbReference type="NCBI Taxonomy" id="449393"/>
    <lineage>
        <taxon>unclassified sequences</taxon>
        <taxon>metagenomes</taxon>
        <taxon>ecological metagenomes</taxon>
    </lineage>
</organism>